<dbReference type="Proteomes" id="UP000188604">
    <property type="component" value="Chromosome"/>
</dbReference>
<feature type="coiled-coil region" evidence="12">
    <location>
        <begin position="826"/>
        <end position="853"/>
    </location>
</feature>
<comment type="catalytic activity">
    <reaction evidence="10 12">
        <text>tRNA(Val) + L-valine + ATP = L-valyl-tRNA(Val) + AMP + diphosphate</text>
        <dbReference type="Rhea" id="RHEA:10704"/>
        <dbReference type="Rhea" id="RHEA-COMP:9672"/>
        <dbReference type="Rhea" id="RHEA-COMP:9708"/>
        <dbReference type="ChEBI" id="CHEBI:30616"/>
        <dbReference type="ChEBI" id="CHEBI:33019"/>
        <dbReference type="ChEBI" id="CHEBI:57762"/>
        <dbReference type="ChEBI" id="CHEBI:78442"/>
        <dbReference type="ChEBI" id="CHEBI:78537"/>
        <dbReference type="ChEBI" id="CHEBI:456215"/>
        <dbReference type="EC" id="6.1.1.9"/>
    </reaction>
</comment>
<dbReference type="AlphaFoldDB" id="A0A1U9KMF3"/>
<dbReference type="Gene3D" id="3.40.50.620">
    <property type="entry name" value="HUPs"/>
    <property type="match status" value="2"/>
</dbReference>
<evidence type="ECO:0000313" key="14">
    <source>
        <dbReference type="Proteomes" id="UP000188604"/>
    </source>
</evidence>
<dbReference type="InterPro" id="IPR033705">
    <property type="entry name" value="Anticodon_Ia_Val"/>
</dbReference>
<dbReference type="Pfam" id="PF10458">
    <property type="entry name" value="Val_tRNA-synt_C"/>
    <property type="match status" value="1"/>
</dbReference>
<dbReference type="SUPFAM" id="SSF52374">
    <property type="entry name" value="Nucleotidylyl transferase"/>
    <property type="match status" value="1"/>
</dbReference>
<evidence type="ECO:0000256" key="8">
    <source>
        <dbReference type="ARBA" id="ARBA00023054"/>
    </source>
</evidence>
<sequence length="895" mass="100978">MLDKTFNPADCEAKLYDEWEKAGLFKADPEAPGKPFSIMFPPPNVTGTLHFGHALNFVLQDILIRWQREHGSNVLWQPGTDHAGIATQMVVERELDKSGVSRKTIGRDAFVERVWEWKSQSGGEIVRQLRTLGASADWSRERFTMDEGLSQAVREVFVSLHNEGIIYRDKRLVNWDPVFRSAISDLEVENRETRGSMWYIRYDLEYGNQITVGTTRPETMLGDVAVAVHPDDERYQHLIGSYAILPLIGRRIPIVADTYSDPEKGTGAVKITPAHDFNDFELGRRHDLPALSILDEAGHIDLSDIESDVADIADSATSDFVRSLQGVDRTVARKLIVEELERIDAIEKIEPHMLQVPHAERGGAIVEPRLTTQWYCDAKRLAGPAIAAVESAKVKFEPRQWENTFYAWMHDIQPWCISRQLWWGHRIPAWYSPDGDVFVARSESEARALAEEKLGSSVDLHQDEDVLDTWFSSALWPFTTLGWPEKTDELARYYPTSVLVTGFDIIFFWVARMMMMGLHFMGEVPFETVLIHGLVRDERGQKMSKSKGNGLDPLDLVAEFGADATRMAICALTGPGRDIKFGKARVEEHRSFITKLWNAARLCEMNGVQPIADFDPGSVKSALGLWILAEAQGAVEAADLALKSYRFDEYAAACYRFVWNTFCDWFLELAKPTLSSENLLEAEEIRAVAAHVLGVILRMMHPVVPFVTEVIWREFGFGTSIGIAAWPVQSDIPDTSSAEAEIGWLIRLITEVRVIRSEMNVPPSQKSPLLLKDASALTRNRAAHWSDVISRMARVSEIKLSEGDIPKFAAQSILDEATLIIPLEGLIDLNAERNRLGKEIDKLAKEIDKVERKLANDDFMARAKPEVIAENRQRFDSFKHDQDRLKAALARINLS</sequence>
<dbReference type="EMBL" id="CP014691">
    <property type="protein sequence ID" value="AQS86963.1"/>
    <property type="molecule type" value="Genomic_DNA"/>
</dbReference>
<dbReference type="PRINTS" id="PR00986">
    <property type="entry name" value="TRNASYNTHVAL"/>
</dbReference>
<evidence type="ECO:0000256" key="7">
    <source>
        <dbReference type="ARBA" id="ARBA00022917"/>
    </source>
</evidence>
<evidence type="ECO:0000256" key="6">
    <source>
        <dbReference type="ARBA" id="ARBA00022840"/>
    </source>
</evidence>
<dbReference type="FunFam" id="1.10.287.380:FF:000001">
    <property type="entry name" value="Valine--tRNA ligase"/>
    <property type="match status" value="1"/>
</dbReference>
<proteinExistence type="inferred from homology"/>
<comment type="similarity">
    <text evidence="11 12">Belongs to the class-I aminoacyl-tRNA synthetase family. ValS type 1 subfamily.</text>
</comment>
<keyword evidence="8 12" id="KW-0175">Coiled coil</keyword>
<dbReference type="GO" id="GO:0005829">
    <property type="term" value="C:cytosol"/>
    <property type="evidence" value="ECO:0007669"/>
    <property type="project" value="TreeGrafter"/>
</dbReference>
<dbReference type="InterPro" id="IPR009080">
    <property type="entry name" value="tRNAsynth_Ia_anticodon-bd"/>
</dbReference>
<comment type="subunit">
    <text evidence="2 12">Monomer.</text>
</comment>
<keyword evidence="4 12" id="KW-0436">Ligase</keyword>
<dbReference type="HAMAP" id="MF_02004">
    <property type="entry name" value="Val_tRNA_synth_type1"/>
    <property type="match status" value="1"/>
</dbReference>
<comment type="function">
    <text evidence="12">Catalyzes the attachment of valine to tRNA(Val). As ValRS can inadvertently accommodate and process structurally similar amino acids such as threonine, to avoid such errors, it has a 'posttransfer' editing activity that hydrolyzes mischarged Thr-tRNA(Val) in a tRNA-dependent manner.</text>
</comment>
<keyword evidence="5 12" id="KW-0547">Nucleotide-binding</keyword>
<dbReference type="InterPro" id="IPR002300">
    <property type="entry name" value="aa-tRNA-synth_Ia"/>
</dbReference>
<dbReference type="InterPro" id="IPR002303">
    <property type="entry name" value="Valyl-tRNA_ligase"/>
</dbReference>
<dbReference type="FunFam" id="3.40.50.620:FF:000032">
    <property type="entry name" value="Valine--tRNA ligase"/>
    <property type="match status" value="1"/>
</dbReference>
<dbReference type="Pfam" id="PF08264">
    <property type="entry name" value="Anticodon_1"/>
    <property type="match status" value="1"/>
</dbReference>
<comment type="caution">
    <text evidence="12">Lacks conserved residue(s) required for the propagation of feature annotation.</text>
</comment>
<dbReference type="Gene3D" id="3.90.740.10">
    <property type="entry name" value="Valyl/Leucyl/Isoleucyl-tRNA synthetase, editing domain"/>
    <property type="match status" value="1"/>
</dbReference>
<dbReference type="Gene3D" id="1.10.287.380">
    <property type="entry name" value="Valyl-tRNA synthetase, C-terminal domain"/>
    <property type="match status" value="1"/>
</dbReference>
<dbReference type="SUPFAM" id="SSF46589">
    <property type="entry name" value="tRNA-binding arm"/>
    <property type="match status" value="1"/>
</dbReference>
<dbReference type="InterPro" id="IPR013155">
    <property type="entry name" value="M/V/L/I-tRNA-synth_anticd-bd"/>
</dbReference>
<feature type="short sequence motif" description="'KMSKS' region" evidence="12">
    <location>
        <begin position="542"/>
        <end position="546"/>
    </location>
</feature>
<keyword evidence="7 12" id="KW-0648">Protein biosynthesis</keyword>
<organism evidence="13 14">
    <name type="scientific">Neoasaia chiangmaiensis</name>
    <dbReference type="NCBI Taxonomy" id="320497"/>
    <lineage>
        <taxon>Bacteria</taxon>
        <taxon>Pseudomonadati</taxon>
        <taxon>Pseudomonadota</taxon>
        <taxon>Alphaproteobacteria</taxon>
        <taxon>Acetobacterales</taxon>
        <taxon>Acetobacteraceae</taxon>
        <taxon>Neoasaia</taxon>
    </lineage>
</organism>
<dbReference type="KEGG" id="nch:A0U93_02270"/>
<comment type="domain">
    <text evidence="12">ValRS has two distinct active sites: one for aminoacylation and one for editing. The misactivated threonine is translocated from the active site to the editing site.</text>
</comment>
<evidence type="ECO:0000256" key="4">
    <source>
        <dbReference type="ARBA" id="ARBA00022598"/>
    </source>
</evidence>
<evidence type="ECO:0000256" key="5">
    <source>
        <dbReference type="ARBA" id="ARBA00022741"/>
    </source>
</evidence>
<name>A0A1U9KMF3_9PROT</name>
<feature type="binding site" evidence="12">
    <location>
        <position position="545"/>
    </location>
    <ligand>
        <name>ATP</name>
        <dbReference type="ChEBI" id="CHEBI:30616"/>
    </ligand>
</feature>
<dbReference type="SUPFAM" id="SSF47323">
    <property type="entry name" value="Anticodon-binding domain of a subclass of class I aminoacyl-tRNA synthetases"/>
    <property type="match status" value="1"/>
</dbReference>
<comment type="subcellular location">
    <subcellularLocation>
        <location evidence="1 12">Cytoplasm</location>
    </subcellularLocation>
</comment>
<dbReference type="GO" id="GO:0002161">
    <property type="term" value="F:aminoacyl-tRNA deacylase activity"/>
    <property type="evidence" value="ECO:0007669"/>
    <property type="project" value="InterPro"/>
</dbReference>
<dbReference type="EC" id="6.1.1.9" evidence="12"/>
<dbReference type="OrthoDB" id="9810365at2"/>
<dbReference type="NCBIfam" id="TIGR00422">
    <property type="entry name" value="valS"/>
    <property type="match status" value="1"/>
</dbReference>
<keyword evidence="9 12" id="KW-0030">Aminoacyl-tRNA synthetase</keyword>
<dbReference type="InterPro" id="IPR014729">
    <property type="entry name" value="Rossmann-like_a/b/a_fold"/>
</dbReference>
<keyword evidence="3 12" id="KW-0963">Cytoplasm</keyword>
<evidence type="ECO:0000256" key="10">
    <source>
        <dbReference type="ARBA" id="ARBA00047552"/>
    </source>
</evidence>
<dbReference type="InterPro" id="IPR037118">
    <property type="entry name" value="Val-tRNA_synth_C_sf"/>
</dbReference>
<dbReference type="GO" id="GO:0006438">
    <property type="term" value="P:valyl-tRNA aminoacylation"/>
    <property type="evidence" value="ECO:0007669"/>
    <property type="project" value="UniProtKB-UniRule"/>
</dbReference>
<dbReference type="Pfam" id="PF00133">
    <property type="entry name" value="tRNA-synt_1"/>
    <property type="match status" value="1"/>
</dbReference>
<protein>
    <recommendedName>
        <fullName evidence="12">Valine--tRNA ligase</fullName>
        <ecNumber evidence="12">6.1.1.9</ecNumber>
    </recommendedName>
    <alternativeName>
        <fullName evidence="12">Valyl-tRNA synthetase</fullName>
        <shortName evidence="12">ValRS</shortName>
    </alternativeName>
</protein>
<dbReference type="FunFam" id="3.40.50.620:FF:000098">
    <property type="entry name" value="Valine--tRNA ligase"/>
    <property type="match status" value="1"/>
</dbReference>
<dbReference type="RefSeq" id="WP_077805932.1">
    <property type="nucleotide sequence ID" value="NZ_BJXS01000004.1"/>
</dbReference>
<dbReference type="GO" id="GO:0005524">
    <property type="term" value="F:ATP binding"/>
    <property type="evidence" value="ECO:0007669"/>
    <property type="project" value="UniProtKB-UniRule"/>
</dbReference>
<dbReference type="InterPro" id="IPR009008">
    <property type="entry name" value="Val/Leu/Ile-tRNA-synth_edit"/>
</dbReference>
<dbReference type="STRING" id="320497.A0U93_02270"/>
<dbReference type="InterPro" id="IPR019499">
    <property type="entry name" value="Val-tRNA_synth_tRNA-bd"/>
</dbReference>
<dbReference type="CDD" id="cd07962">
    <property type="entry name" value="Anticodon_Ia_Val"/>
    <property type="match status" value="1"/>
</dbReference>
<evidence type="ECO:0000256" key="2">
    <source>
        <dbReference type="ARBA" id="ARBA00011245"/>
    </source>
</evidence>
<keyword evidence="6 12" id="KW-0067">ATP-binding</keyword>
<dbReference type="InterPro" id="IPR010978">
    <property type="entry name" value="tRNA-bd_arm"/>
</dbReference>
<evidence type="ECO:0000256" key="9">
    <source>
        <dbReference type="ARBA" id="ARBA00023146"/>
    </source>
</evidence>
<reference evidence="13 14" key="1">
    <citation type="submission" date="2016-03" db="EMBL/GenBank/DDBJ databases">
        <title>Acetic acid bacteria sequencing.</title>
        <authorList>
            <person name="Brandt J."/>
            <person name="Jakob F."/>
            <person name="Vogel R.F."/>
        </authorList>
    </citation>
    <scope>NUCLEOTIDE SEQUENCE [LARGE SCALE GENOMIC DNA]</scope>
    <source>
        <strain evidence="13 14">NBRC 101099</strain>
    </source>
</reference>
<dbReference type="Gene3D" id="1.10.730.10">
    <property type="entry name" value="Isoleucyl-tRNA Synthetase, Domain 1"/>
    <property type="match status" value="1"/>
</dbReference>
<evidence type="ECO:0000256" key="11">
    <source>
        <dbReference type="ARBA" id="ARBA00060830"/>
    </source>
</evidence>
<keyword evidence="14" id="KW-1185">Reference proteome</keyword>
<dbReference type="NCBIfam" id="NF004349">
    <property type="entry name" value="PRK05729.1"/>
    <property type="match status" value="1"/>
</dbReference>
<gene>
    <name evidence="12" type="primary">valS</name>
    <name evidence="13" type="ORF">A0U93_02270</name>
</gene>
<dbReference type="SUPFAM" id="SSF50677">
    <property type="entry name" value="ValRS/IleRS/LeuRS editing domain"/>
    <property type="match status" value="1"/>
</dbReference>
<evidence type="ECO:0000313" key="13">
    <source>
        <dbReference type="EMBL" id="AQS86963.1"/>
    </source>
</evidence>
<evidence type="ECO:0000256" key="12">
    <source>
        <dbReference type="HAMAP-Rule" id="MF_02004"/>
    </source>
</evidence>
<dbReference type="PANTHER" id="PTHR11946:SF93">
    <property type="entry name" value="VALINE--TRNA LIGASE, CHLOROPLASTIC_MITOCHONDRIAL 2"/>
    <property type="match status" value="1"/>
</dbReference>
<evidence type="ECO:0000256" key="3">
    <source>
        <dbReference type="ARBA" id="ARBA00022490"/>
    </source>
</evidence>
<evidence type="ECO:0000256" key="1">
    <source>
        <dbReference type="ARBA" id="ARBA00004496"/>
    </source>
</evidence>
<comment type="domain">
    <text evidence="12">The C-terminal coiled-coil domain is crucial for aminoacylation activity.</text>
</comment>
<accession>A0A1U9KMF3</accession>
<dbReference type="GO" id="GO:0004832">
    <property type="term" value="F:valine-tRNA ligase activity"/>
    <property type="evidence" value="ECO:0007669"/>
    <property type="project" value="UniProtKB-UniRule"/>
</dbReference>
<dbReference type="PANTHER" id="PTHR11946">
    <property type="entry name" value="VALYL-TRNA SYNTHETASES"/>
    <property type="match status" value="1"/>
</dbReference>
<dbReference type="CDD" id="cd00817">
    <property type="entry name" value="ValRS_core"/>
    <property type="match status" value="1"/>
</dbReference>